<evidence type="ECO:0000313" key="5">
    <source>
        <dbReference type="Proteomes" id="UP000320857"/>
    </source>
</evidence>
<evidence type="ECO:0000313" key="7">
    <source>
        <dbReference type="Proteomes" id="UP000525686"/>
    </source>
</evidence>
<dbReference type="RefSeq" id="WP_143647301.1">
    <property type="nucleotide sequence ID" value="NZ_JABJWZ010000057.1"/>
</dbReference>
<reference evidence="6 7" key="2">
    <citation type="submission" date="2020-05" db="EMBL/GenBank/DDBJ databases">
        <title>Classification of alakaliphilic streptomycetes isolated from an alkaline soil next to Lonar Crater, India and a proposal for the recognition of Streptomyces alkaliterrae sp. nov.</title>
        <authorList>
            <person name="Golinska P."/>
        </authorList>
    </citation>
    <scope>NUCLEOTIDE SEQUENCE [LARGE SCALE GENOMIC DNA]</scope>
    <source>
        <strain evidence="7">OF3</strain>
        <strain evidence="6">OF8</strain>
    </source>
</reference>
<feature type="domain" description="Coenzyme Q-binding protein COQ10 START" evidence="1">
    <location>
        <begin position="13"/>
        <end position="133"/>
    </location>
</feature>
<reference evidence="4 5" key="1">
    <citation type="submission" date="2019-10" db="EMBL/GenBank/DDBJ databases">
        <title>Streptomyces sp. nov., a novel actinobacterium isolated from alkaline environment.</title>
        <authorList>
            <person name="Golinska P."/>
        </authorList>
    </citation>
    <scope>NUCLEOTIDE SEQUENCE [LARGE SCALE GENOMIC DNA]</scope>
    <source>
        <strain evidence="4 5">OF1</strain>
    </source>
</reference>
<name>A0A5P0YNA5_9ACTN</name>
<dbReference type="InterPro" id="IPR005031">
    <property type="entry name" value="COQ10_START"/>
</dbReference>
<proteinExistence type="predicted"/>
<protein>
    <submittedName>
        <fullName evidence="4">Cyclase</fullName>
    </submittedName>
    <submittedName>
        <fullName evidence="2">SRPBCC family protein</fullName>
    </submittedName>
</protein>
<dbReference type="Proteomes" id="UP000517765">
    <property type="component" value="Unassembled WGS sequence"/>
</dbReference>
<dbReference type="Gene3D" id="3.30.530.20">
    <property type="match status" value="1"/>
</dbReference>
<comment type="caution">
    <text evidence="4">The sequence shown here is derived from an EMBL/GenBank/DDBJ whole genome shotgun (WGS) entry which is preliminary data.</text>
</comment>
<dbReference type="Proteomes" id="UP000525686">
    <property type="component" value="Unassembled WGS sequence"/>
</dbReference>
<dbReference type="EMBL" id="JABJWZ010000057">
    <property type="protein sequence ID" value="MBB1253520.1"/>
    <property type="molecule type" value="Genomic_DNA"/>
</dbReference>
<dbReference type="Pfam" id="PF03364">
    <property type="entry name" value="Polyketide_cyc"/>
    <property type="match status" value="1"/>
</dbReference>
<evidence type="ECO:0000313" key="6">
    <source>
        <dbReference type="Proteomes" id="UP000517765"/>
    </source>
</evidence>
<dbReference type="EMBL" id="VJYK02000059">
    <property type="protein sequence ID" value="MQS01834.1"/>
    <property type="molecule type" value="Genomic_DNA"/>
</dbReference>
<dbReference type="AlphaFoldDB" id="A0A5P0YNA5"/>
<accession>A0A5P0YNA5</accession>
<evidence type="ECO:0000313" key="4">
    <source>
        <dbReference type="EMBL" id="MQS01834.1"/>
    </source>
</evidence>
<gene>
    <name evidence="4" type="ORF">FNX44_008110</name>
    <name evidence="2" type="ORF">H3146_09070</name>
    <name evidence="3" type="ORF">H3147_06430</name>
</gene>
<organism evidence="4 5">
    <name type="scientific">Streptomyces alkaliterrae</name>
    <dbReference type="NCBI Taxonomy" id="2213162"/>
    <lineage>
        <taxon>Bacteria</taxon>
        <taxon>Bacillati</taxon>
        <taxon>Actinomycetota</taxon>
        <taxon>Actinomycetes</taxon>
        <taxon>Kitasatosporales</taxon>
        <taxon>Streptomycetaceae</taxon>
        <taxon>Streptomyces</taxon>
    </lineage>
</organism>
<keyword evidence="5" id="KW-1185">Reference proteome</keyword>
<dbReference type="SUPFAM" id="SSF55961">
    <property type="entry name" value="Bet v1-like"/>
    <property type="match status" value="1"/>
</dbReference>
<dbReference type="EMBL" id="JABJXA010000024">
    <property type="protein sequence ID" value="MBB1258468.1"/>
    <property type="molecule type" value="Genomic_DNA"/>
</dbReference>
<evidence type="ECO:0000259" key="1">
    <source>
        <dbReference type="Pfam" id="PF03364"/>
    </source>
</evidence>
<sequence length="165" mass="18862">MRQVELEAVVRDARAEDVFDGVVRWDRYPELAPHVQETTVHATLPDPRGSSSWALHFRSGLLRWTEDEVFDRERLRIDFTQSEGDFDEFSGTWRIEQRGTDVSVRFTCEFDFGIPSLEGILDPIAERVIKETVAWAVTGMFNRVELAEEMDLSEPLVQAATTAEG</sequence>
<dbReference type="OrthoDB" id="9134299at2"/>
<evidence type="ECO:0000313" key="2">
    <source>
        <dbReference type="EMBL" id="MBB1253520.1"/>
    </source>
</evidence>
<dbReference type="Proteomes" id="UP000320857">
    <property type="component" value="Unassembled WGS sequence"/>
</dbReference>
<evidence type="ECO:0000313" key="3">
    <source>
        <dbReference type="EMBL" id="MBB1258468.1"/>
    </source>
</evidence>
<reference evidence="2" key="3">
    <citation type="journal article" name="Syst. Appl. Microbiol.">
        <title>Streptomyces alkaliterrae sp. nov., isolated from an alkaline soil, and emended descriptions of Streptomyces alkaliphilus, Streptomyces calidiresistens and Streptomyces durbertensis.</title>
        <authorList>
            <person name="Swiecimska M."/>
            <person name="Golinska P."/>
            <person name="Nouioui I."/>
            <person name="Wypij M."/>
            <person name="Rai M."/>
            <person name="Sangal V."/>
            <person name="Goodfellow M."/>
        </authorList>
    </citation>
    <scope>NUCLEOTIDE SEQUENCE</scope>
    <source>
        <strain evidence="2">OF3</strain>
        <strain evidence="3">OF8</strain>
    </source>
</reference>
<dbReference type="InterPro" id="IPR023393">
    <property type="entry name" value="START-like_dom_sf"/>
</dbReference>